<proteinExistence type="predicted"/>
<evidence type="ECO:0000256" key="1">
    <source>
        <dbReference type="SAM" id="MobiDB-lite"/>
    </source>
</evidence>
<feature type="compositionally biased region" description="Basic and acidic residues" evidence="1">
    <location>
        <begin position="107"/>
        <end position="122"/>
    </location>
</feature>
<evidence type="ECO:0000313" key="3">
    <source>
        <dbReference type="Proteomes" id="UP001420932"/>
    </source>
</evidence>
<gene>
    <name evidence="2" type="ORF">Syun_001686</name>
</gene>
<organism evidence="2 3">
    <name type="scientific">Stephania yunnanensis</name>
    <dbReference type="NCBI Taxonomy" id="152371"/>
    <lineage>
        <taxon>Eukaryota</taxon>
        <taxon>Viridiplantae</taxon>
        <taxon>Streptophyta</taxon>
        <taxon>Embryophyta</taxon>
        <taxon>Tracheophyta</taxon>
        <taxon>Spermatophyta</taxon>
        <taxon>Magnoliopsida</taxon>
        <taxon>Ranunculales</taxon>
        <taxon>Menispermaceae</taxon>
        <taxon>Menispermoideae</taxon>
        <taxon>Cissampelideae</taxon>
        <taxon>Stephania</taxon>
    </lineage>
</organism>
<dbReference type="Proteomes" id="UP001420932">
    <property type="component" value="Unassembled WGS sequence"/>
</dbReference>
<dbReference type="EMBL" id="JBBNAF010000001">
    <property type="protein sequence ID" value="KAK9169546.1"/>
    <property type="molecule type" value="Genomic_DNA"/>
</dbReference>
<accession>A0AAP0LEL6</accession>
<keyword evidence="3" id="KW-1185">Reference proteome</keyword>
<name>A0AAP0LEL6_9MAGN</name>
<comment type="caution">
    <text evidence="2">The sequence shown here is derived from an EMBL/GenBank/DDBJ whole genome shotgun (WGS) entry which is preliminary data.</text>
</comment>
<evidence type="ECO:0000313" key="2">
    <source>
        <dbReference type="EMBL" id="KAK9169546.1"/>
    </source>
</evidence>
<reference evidence="2 3" key="1">
    <citation type="submission" date="2024-01" db="EMBL/GenBank/DDBJ databases">
        <title>Genome assemblies of Stephania.</title>
        <authorList>
            <person name="Yang L."/>
        </authorList>
    </citation>
    <scope>NUCLEOTIDE SEQUENCE [LARGE SCALE GENOMIC DNA]</scope>
    <source>
        <strain evidence="2">YNDBR</strain>
        <tissue evidence="2">Leaf</tissue>
    </source>
</reference>
<protein>
    <submittedName>
        <fullName evidence="2">Uncharacterized protein</fullName>
    </submittedName>
</protein>
<sequence>MKERENAYARRGCRSDEAVEANKSNFSKWSVTFPCHVDFDFFDKSEFIIRKLFDLLEMGRWVEKDGYNYFSEENDQEIRIEMMVIEGPCRGNLVGERVAIDDHVVGDPTKEDVKDRSGREDTMGTPLETAPIEHEHSLMEHEHEPISAPLEAAPLEHGSGGVDITGNATLLEQPSTCVFMEFRLNKVDNMLFEQSHIAKSVDQLDKKVKKLTDMLTKFVGDASYSLNLLHGDMETMLIRTQDVVENTDQSKKMVADFMERLDALLGKYEEQLRQREKWKKWKCTWKPDHIDLDADL</sequence>
<feature type="region of interest" description="Disordered" evidence="1">
    <location>
        <begin position="107"/>
        <end position="127"/>
    </location>
</feature>
<dbReference type="AlphaFoldDB" id="A0AAP0LEL6"/>